<proteinExistence type="predicted"/>
<dbReference type="RefSeq" id="WP_379529255.1">
    <property type="nucleotide sequence ID" value="NZ_JBHSBI010000008.1"/>
</dbReference>
<gene>
    <name evidence="4" type="ORF">ACFOY2_18350</name>
</gene>
<dbReference type="InterPro" id="IPR012340">
    <property type="entry name" value="NA-bd_OB-fold"/>
</dbReference>
<protein>
    <submittedName>
        <fullName evidence="4">Single-stranded DNA-binding protein</fullName>
    </submittedName>
</protein>
<evidence type="ECO:0000313" key="5">
    <source>
        <dbReference type="Proteomes" id="UP001595851"/>
    </source>
</evidence>
<reference evidence="5" key="1">
    <citation type="journal article" date="2019" name="Int. J. Syst. Evol. Microbiol.">
        <title>The Global Catalogue of Microorganisms (GCM) 10K type strain sequencing project: providing services to taxonomists for standard genome sequencing and annotation.</title>
        <authorList>
            <consortium name="The Broad Institute Genomics Platform"/>
            <consortium name="The Broad Institute Genome Sequencing Center for Infectious Disease"/>
            <person name="Wu L."/>
            <person name="Ma J."/>
        </authorList>
    </citation>
    <scope>NUCLEOTIDE SEQUENCE [LARGE SCALE GENOMIC DNA]</scope>
    <source>
        <strain evidence="5">TBRC 1276</strain>
    </source>
</reference>
<evidence type="ECO:0000256" key="1">
    <source>
        <dbReference type="ARBA" id="ARBA00023125"/>
    </source>
</evidence>
<dbReference type="CDD" id="cd04496">
    <property type="entry name" value="SSB_OBF"/>
    <property type="match status" value="1"/>
</dbReference>
<comment type="caution">
    <text evidence="4">The sequence shown here is derived from an EMBL/GenBank/DDBJ whole genome shotgun (WGS) entry which is preliminary data.</text>
</comment>
<feature type="compositionally biased region" description="Basic and acidic residues" evidence="3">
    <location>
        <begin position="330"/>
        <end position="345"/>
    </location>
</feature>
<name>A0ABV8G5F3_9ACTN</name>
<dbReference type="InterPro" id="IPR000424">
    <property type="entry name" value="Primosome_PriB/ssb"/>
</dbReference>
<feature type="region of interest" description="Disordered" evidence="3">
    <location>
        <begin position="144"/>
        <end position="245"/>
    </location>
</feature>
<evidence type="ECO:0000256" key="3">
    <source>
        <dbReference type="SAM" id="MobiDB-lite"/>
    </source>
</evidence>
<dbReference type="SUPFAM" id="SSF50249">
    <property type="entry name" value="Nucleic acid-binding proteins"/>
    <property type="match status" value="1"/>
</dbReference>
<feature type="compositionally biased region" description="Basic and acidic residues" evidence="3">
    <location>
        <begin position="286"/>
        <end position="305"/>
    </location>
</feature>
<feature type="region of interest" description="Disordered" evidence="3">
    <location>
        <begin position="279"/>
        <end position="395"/>
    </location>
</feature>
<dbReference type="PROSITE" id="PS50935">
    <property type="entry name" value="SSB"/>
    <property type="match status" value="1"/>
</dbReference>
<keyword evidence="5" id="KW-1185">Reference proteome</keyword>
<evidence type="ECO:0000313" key="4">
    <source>
        <dbReference type="EMBL" id="MFC4009201.1"/>
    </source>
</evidence>
<keyword evidence="1 2" id="KW-0238">DNA-binding</keyword>
<dbReference type="Proteomes" id="UP001595851">
    <property type="component" value="Unassembled WGS sequence"/>
</dbReference>
<feature type="region of interest" description="Disordered" evidence="3">
    <location>
        <begin position="254"/>
        <end position="273"/>
    </location>
</feature>
<feature type="compositionally biased region" description="Basic and acidic residues" evidence="3">
    <location>
        <begin position="366"/>
        <end position="377"/>
    </location>
</feature>
<dbReference type="EMBL" id="JBHSBI010000008">
    <property type="protein sequence ID" value="MFC4009201.1"/>
    <property type="molecule type" value="Genomic_DNA"/>
</dbReference>
<dbReference type="GO" id="GO:0003677">
    <property type="term" value="F:DNA binding"/>
    <property type="evidence" value="ECO:0007669"/>
    <property type="project" value="UniProtKB-KW"/>
</dbReference>
<evidence type="ECO:0000256" key="2">
    <source>
        <dbReference type="PROSITE-ProRule" id="PRU00252"/>
    </source>
</evidence>
<feature type="compositionally biased region" description="Basic and acidic residues" evidence="3">
    <location>
        <begin position="231"/>
        <end position="245"/>
    </location>
</feature>
<dbReference type="Pfam" id="PF00436">
    <property type="entry name" value="SSB"/>
    <property type="match status" value="1"/>
</dbReference>
<dbReference type="Gene3D" id="2.40.50.140">
    <property type="entry name" value="Nucleic acid-binding proteins"/>
    <property type="match status" value="1"/>
</dbReference>
<feature type="compositionally biased region" description="Low complexity" evidence="3">
    <location>
        <begin position="307"/>
        <end position="325"/>
    </location>
</feature>
<feature type="compositionally biased region" description="Polar residues" evidence="3">
    <location>
        <begin position="161"/>
        <end position="172"/>
    </location>
</feature>
<feature type="compositionally biased region" description="Polar residues" evidence="3">
    <location>
        <begin position="190"/>
        <end position="203"/>
    </location>
</feature>
<sequence>MNDIYITLTGNVAAEPRQYSFEEGTKVTSLKVLTSHRYFDKRTGQWTDGEKVCFTVRCWRALGDNVAASIRAGHPVVVSGKLRIREFGAEGDRRFMPEIEASAVGHDLRWGTGVFTKPDRSGGVALMSREMRDRLDEETRDWAMGTQNTRPNPRLAAAPFSSANESAGQTFGTANTPTPTPEPNWDVTHLPSTKKTPIHTMSTGGEDGNTDRSDITGITANAPRAQTPGDHQAHNPESTKPEPHTLDALKAAPHTSGAARTNLNTPDAADLGPHLSEAAKAGTRMGEADETKSRRPTETDGDGHRASGTTGESARSRGTTGGTTRPLGQSREESRTRGAGRDAARSRGTTTVRVLGTEGEASRTPLRPENDEQERIAVKAQAAAEPLRPDQRAAA</sequence>
<accession>A0ABV8G5F3</accession>
<organism evidence="4 5">
    <name type="scientific">Nonomuraea purpurea</name>
    <dbReference type="NCBI Taxonomy" id="1849276"/>
    <lineage>
        <taxon>Bacteria</taxon>
        <taxon>Bacillati</taxon>
        <taxon>Actinomycetota</taxon>
        <taxon>Actinomycetes</taxon>
        <taxon>Streptosporangiales</taxon>
        <taxon>Streptosporangiaceae</taxon>
        <taxon>Nonomuraea</taxon>
    </lineage>
</organism>